<evidence type="ECO:0000313" key="2">
    <source>
        <dbReference type="EMBL" id="SNR59880.1"/>
    </source>
</evidence>
<dbReference type="Pfam" id="PF02541">
    <property type="entry name" value="Ppx-GppA"/>
    <property type="match status" value="1"/>
</dbReference>
<proteinExistence type="predicted"/>
<dbReference type="Gene3D" id="3.30.420.40">
    <property type="match status" value="1"/>
</dbReference>
<keyword evidence="3" id="KW-1185">Reference proteome</keyword>
<dbReference type="SUPFAM" id="SSF53067">
    <property type="entry name" value="Actin-like ATPase domain"/>
    <property type="match status" value="2"/>
</dbReference>
<dbReference type="InterPro" id="IPR050273">
    <property type="entry name" value="GppA/Ppx_hydrolase"/>
</dbReference>
<organism evidence="2 3">
    <name type="scientific">Desulfurobacterium atlanticum</name>
    <dbReference type="NCBI Taxonomy" id="240169"/>
    <lineage>
        <taxon>Bacteria</taxon>
        <taxon>Pseudomonadati</taxon>
        <taxon>Aquificota</taxon>
        <taxon>Aquificia</taxon>
        <taxon>Desulfurobacteriales</taxon>
        <taxon>Desulfurobacteriaceae</taxon>
        <taxon>Desulfurobacterium</taxon>
    </lineage>
</organism>
<dbReference type="CDD" id="cd24054">
    <property type="entry name" value="ASKHA_NBD_AaPPX-GppA_MtPPX2-like"/>
    <property type="match status" value="1"/>
</dbReference>
<reference evidence="3" key="1">
    <citation type="submission" date="2017-06" db="EMBL/GenBank/DDBJ databases">
        <authorList>
            <person name="Varghese N."/>
            <person name="Submissions S."/>
        </authorList>
    </citation>
    <scope>NUCLEOTIDE SEQUENCE [LARGE SCALE GENOMIC DNA]</scope>
    <source>
        <strain evidence="3">DSM 15668</strain>
    </source>
</reference>
<dbReference type="InterPro" id="IPR003695">
    <property type="entry name" value="Ppx_GppA_N"/>
</dbReference>
<dbReference type="AlphaFoldDB" id="A0A238XMD5"/>
<dbReference type="PANTHER" id="PTHR30005">
    <property type="entry name" value="EXOPOLYPHOSPHATASE"/>
    <property type="match status" value="1"/>
</dbReference>
<dbReference type="PANTHER" id="PTHR30005:SF0">
    <property type="entry name" value="RETROGRADE REGULATION PROTEIN 2"/>
    <property type="match status" value="1"/>
</dbReference>
<dbReference type="Gene3D" id="3.30.420.150">
    <property type="entry name" value="Exopolyphosphatase. Domain 2"/>
    <property type="match status" value="1"/>
</dbReference>
<dbReference type="InterPro" id="IPR043129">
    <property type="entry name" value="ATPase_NBD"/>
</dbReference>
<evidence type="ECO:0000259" key="1">
    <source>
        <dbReference type="Pfam" id="PF02541"/>
    </source>
</evidence>
<dbReference type="EMBL" id="FZOB01000001">
    <property type="protein sequence ID" value="SNR59880.1"/>
    <property type="molecule type" value="Genomic_DNA"/>
</dbReference>
<feature type="domain" description="Ppx/GppA phosphatase N-terminal" evidence="1">
    <location>
        <begin position="33"/>
        <end position="317"/>
    </location>
</feature>
<dbReference type="Proteomes" id="UP000198405">
    <property type="component" value="Unassembled WGS sequence"/>
</dbReference>
<dbReference type="GO" id="GO:0016462">
    <property type="term" value="F:pyrophosphatase activity"/>
    <property type="evidence" value="ECO:0007669"/>
    <property type="project" value="TreeGrafter"/>
</dbReference>
<gene>
    <name evidence="2" type="ORF">SAMN06265340_10195</name>
</gene>
<protein>
    <submittedName>
        <fullName evidence="2">Exopolyphosphatase / guanosine-5'-triphosphate,3'-diphosphate pyrophosphatase</fullName>
    </submittedName>
</protein>
<accession>A0A238XMD5</accession>
<evidence type="ECO:0000313" key="3">
    <source>
        <dbReference type="Proteomes" id="UP000198405"/>
    </source>
</evidence>
<sequence length="324" mass="36479">MVKLQTDFEIITFKGTKLRIATIDIGTNSTRMLIADVENGQVKPLFKTGKVTRLGQGVKKNGYLLKESIERTIKVLEEFKKIIERYEAEKVIAVTTEAARLAKNADEFLNRVKELGIELKILSDREEAELVYIANVFHFKPSVSAMTVDLGGGSTEIAYGEGERLLYYESLKFGVVVLLENFIHSDPPTEEEFTNLEGFIKNNLENFKKRAGIKEPFVVYGVGGTITSVVAMEERMTVYDTDKVHGYTVTYSLIKKWYKKVVSMKTEERKNIVGLEAGRADVIVPGLAFFKVFCEVFDVDKITVSELGLLYGLALKEARRCQKG</sequence>
<name>A0A238XMD5_9BACT</name>